<gene>
    <name evidence="1" type="ORF">AAF712_003652</name>
</gene>
<keyword evidence="2" id="KW-1185">Reference proteome</keyword>
<name>A0ABR3A5R4_9AGAR</name>
<proteinExistence type="predicted"/>
<comment type="caution">
    <text evidence="1">The sequence shown here is derived from an EMBL/GenBank/DDBJ whole genome shotgun (WGS) entry which is preliminary data.</text>
</comment>
<evidence type="ECO:0000313" key="1">
    <source>
        <dbReference type="EMBL" id="KAL0069287.1"/>
    </source>
</evidence>
<reference evidence="1 2" key="1">
    <citation type="submission" date="2024-05" db="EMBL/GenBank/DDBJ databases">
        <title>A draft genome resource for the thread blight pathogen Marasmius tenuissimus strain MS-2.</title>
        <authorList>
            <person name="Yulfo-Soto G.E."/>
            <person name="Baruah I.K."/>
            <person name="Amoako-Attah I."/>
            <person name="Bukari Y."/>
            <person name="Meinhardt L.W."/>
            <person name="Bailey B.A."/>
            <person name="Cohen S.P."/>
        </authorList>
    </citation>
    <scope>NUCLEOTIDE SEQUENCE [LARGE SCALE GENOMIC DNA]</scope>
    <source>
        <strain evidence="1 2">MS-2</strain>
    </source>
</reference>
<dbReference type="Proteomes" id="UP001437256">
    <property type="component" value="Unassembled WGS sequence"/>
</dbReference>
<accession>A0ABR3A5R4</accession>
<protein>
    <recommendedName>
        <fullName evidence="3">Pyridoxamine 5'-phosphate oxidase putative domain-containing protein</fullName>
    </recommendedName>
</protein>
<evidence type="ECO:0008006" key="3">
    <source>
        <dbReference type="Google" id="ProtNLM"/>
    </source>
</evidence>
<dbReference type="EMBL" id="JBBXMP010000013">
    <property type="protein sequence ID" value="KAL0069287.1"/>
    <property type="molecule type" value="Genomic_DNA"/>
</dbReference>
<sequence>MVQFYDEIPTFLSDWIKLQKIFWVATAPLSGDGHVNVSAKGVDGTFHIVNEHRVWYEDLTGSGCETISHVRENGRVTIYFNAFEGPPRIARLWGKGTVYEFGTPEYNALVPPESRKPGSRSVIMIDVHKAATSCGYAVPFFEYKAERTKLFEWASDREKHDHASSSPQTLQDLPNKGLKAYWQKMNTSSFDGLPGMDLLPVTVETQLNSTPSDTKVGKNGANQKQSRAVSIIPIDQNLMLGFALGVMTVLVGGQLRSLGIGRFF</sequence>
<dbReference type="PANTHER" id="PTHR39336">
    <property type="entry name" value="PYRIDOXAMINE PHOSPHATE OXIDASE FAMILY PROTEIN (AFU_ORTHOLOGUE AFUA_6G11440)"/>
    <property type="match status" value="1"/>
</dbReference>
<dbReference type="PANTHER" id="PTHR39336:SF3">
    <property type="entry name" value="PYRIDOXAMINE PHOSPHATE OXIDASE"/>
    <property type="match status" value="1"/>
</dbReference>
<dbReference type="Gene3D" id="2.30.110.10">
    <property type="entry name" value="Electron Transport, Fmn-binding Protein, Chain A"/>
    <property type="match status" value="1"/>
</dbReference>
<dbReference type="InterPro" id="IPR012349">
    <property type="entry name" value="Split_barrel_FMN-bd"/>
</dbReference>
<dbReference type="SUPFAM" id="SSF50475">
    <property type="entry name" value="FMN-binding split barrel"/>
    <property type="match status" value="1"/>
</dbReference>
<organism evidence="1 2">
    <name type="scientific">Marasmius tenuissimus</name>
    <dbReference type="NCBI Taxonomy" id="585030"/>
    <lineage>
        <taxon>Eukaryota</taxon>
        <taxon>Fungi</taxon>
        <taxon>Dikarya</taxon>
        <taxon>Basidiomycota</taxon>
        <taxon>Agaricomycotina</taxon>
        <taxon>Agaricomycetes</taxon>
        <taxon>Agaricomycetidae</taxon>
        <taxon>Agaricales</taxon>
        <taxon>Marasmiineae</taxon>
        <taxon>Marasmiaceae</taxon>
        <taxon>Marasmius</taxon>
    </lineage>
</organism>
<evidence type="ECO:0000313" key="2">
    <source>
        <dbReference type="Proteomes" id="UP001437256"/>
    </source>
</evidence>